<dbReference type="PRINTS" id="PR00069">
    <property type="entry name" value="ALDKETRDTASE"/>
</dbReference>
<dbReference type="AlphaFoldDB" id="A0A9N9D0R4"/>
<name>A0A9N9D0R4_9GLOM</name>
<evidence type="ECO:0000256" key="1">
    <source>
        <dbReference type="PIRSR" id="PIRSR000097-2"/>
    </source>
</evidence>
<sequence>MSFPKNFKLNTGAIIPILGLRTPTSRTPNKTLEATKAGLIGGARYIVSEYALWNSRHRDVEDAFNETLSKLGVDYLDLYIMHWPIAFKYKKPETRLEDLYPKLPDTRELDIDSEVDFVDTWKQMEALLPSKKVKAIGVANFTKPKLERLIKNSKVIPALLETETHPYLLQNKIHVSAHTSTGLSNRRGASEKKVLVDDPTIKSIAEKNEISPFKLLSAWAIQRGTTPVLPAINPERVNEVFDLKELTKEDFEEISKLGETHTERYFTAN</sequence>
<evidence type="ECO:0000313" key="3">
    <source>
        <dbReference type="EMBL" id="CAG8618849.1"/>
    </source>
</evidence>
<dbReference type="OrthoDB" id="416253at2759"/>
<dbReference type="InterPro" id="IPR036812">
    <property type="entry name" value="NAD(P)_OxRdtase_dom_sf"/>
</dbReference>
<reference evidence="3" key="1">
    <citation type="submission" date="2021-06" db="EMBL/GenBank/DDBJ databases">
        <authorList>
            <person name="Kallberg Y."/>
            <person name="Tangrot J."/>
            <person name="Rosling A."/>
        </authorList>
    </citation>
    <scope>NUCLEOTIDE SEQUENCE</scope>
    <source>
        <strain evidence="3">FL130A</strain>
    </source>
</reference>
<dbReference type="PANTHER" id="PTHR11732">
    <property type="entry name" value="ALDO/KETO REDUCTASE"/>
    <property type="match status" value="1"/>
</dbReference>
<feature type="binding site" evidence="1">
    <location>
        <position position="82"/>
    </location>
    <ligand>
        <name>substrate</name>
    </ligand>
</feature>
<proteinExistence type="predicted"/>
<keyword evidence="4" id="KW-1185">Reference proteome</keyword>
<dbReference type="Proteomes" id="UP000789508">
    <property type="component" value="Unassembled WGS sequence"/>
</dbReference>
<comment type="caution">
    <text evidence="3">The sequence shown here is derived from an EMBL/GenBank/DDBJ whole genome shotgun (WGS) entry which is preliminary data.</text>
</comment>
<feature type="domain" description="NADP-dependent oxidoreductase" evidence="2">
    <location>
        <begin position="56"/>
        <end position="167"/>
    </location>
</feature>
<evidence type="ECO:0000259" key="2">
    <source>
        <dbReference type="Pfam" id="PF00248"/>
    </source>
</evidence>
<gene>
    <name evidence="3" type="ORF">ALEPTO_LOCUS8875</name>
</gene>
<dbReference type="InterPro" id="IPR020471">
    <property type="entry name" value="AKR"/>
</dbReference>
<evidence type="ECO:0000313" key="4">
    <source>
        <dbReference type="Proteomes" id="UP000789508"/>
    </source>
</evidence>
<accession>A0A9N9D0R4</accession>
<dbReference type="GO" id="GO:0016491">
    <property type="term" value="F:oxidoreductase activity"/>
    <property type="evidence" value="ECO:0007669"/>
    <property type="project" value="InterPro"/>
</dbReference>
<dbReference type="PIRSF" id="PIRSF000097">
    <property type="entry name" value="AKR"/>
    <property type="match status" value="1"/>
</dbReference>
<organism evidence="3 4">
    <name type="scientific">Ambispora leptoticha</name>
    <dbReference type="NCBI Taxonomy" id="144679"/>
    <lineage>
        <taxon>Eukaryota</taxon>
        <taxon>Fungi</taxon>
        <taxon>Fungi incertae sedis</taxon>
        <taxon>Mucoromycota</taxon>
        <taxon>Glomeromycotina</taxon>
        <taxon>Glomeromycetes</taxon>
        <taxon>Archaeosporales</taxon>
        <taxon>Ambisporaceae</taxon>
        <taxon>Ambispora</taxon>
    </lineage>
</organism>
<dbReference type="EMBL" id="CAJVPS010005817">
    <property type="protein sequence ID" value="CAG8618849.1"/>
    <property type="molecule type" value="Genomic_DNA"/>
</dbReference>
<feature type="non-terminal residue" evidence="3">
    <location>
        <position position="1"/>
    </location>
</feature>
<dbReference type="InterPro" id="IPR023210">
    <property type="entry name" value="NADP_OxRdtase_dom"/>
</dbReference>
<protein>
    <submittedName>
        <fullName evidence="3">2621_t:CDS:1</fullName>
    </submittedName>
</protein>
<dbReference type="Pfam" id="PF00248">
    <property type="entry name" value="Aldo_ket_red"/>
    <property type="match status" value="1"/>
</dbReference>
<dbReference type="SUPFAM" id="SSF51430">
    <property type="entry name" value="NAD(P)-linked oxidoreductase"/>
    <property type="match status" value="1"/>
</dbReference>
<dbReference type="Gene3D" id="3.20.20.100">
    <property type="entry name" value="NADP-dependent oxidoreductase domain"/>
    <property type="match status" value="1"/>
</dbReference>